<comment type="caution">
    <text evidence="2">The sequence shown here is derived from an EMBL/GenBank/DDBJ whole genome shotgun (WGS) entry which is preliminary data.</text>
</comment>
<dbReference type="GeneID" id="59302059"/>
<feature type="region of interest" description="Disordered" evidence="1">
    <location>
        <begin position="1"/>
        <end position="20"/>
    </location>
</feature>
<name>A0A8H5S2N7_9HYPO</name>
<dbReference type="OrthoDB" id="5070829at2759"/>
<sequence length="70" mass="8059">MSPDQQMKQQQEKKSRDSVMLQVWLNEPKDVVSSTDTWSSQRALARPRRDLDFVQSSRPKKKDTDVAPAA</sequence>
<accession>A0A8H5S2N7</accession>
<evidence type="ECO:0000256" key="1">
    <source>
        <dbReference type="SAM" id="MobiDB-lite"/>
    </source>
</evidence>
<keyword evidence="3" id="KW-1185">Reference proteome</keyword>
<dbReference type="Proteomes" id="UP000530670">
    <property type="component" value="Unassembled WGS sequence"/>
</dbReference>
<evidence type="ECO:0000313" key="3">
    <source>
        <dbReference type="Proteomes" id="UP000530670"/>
    </source>
</evidence>
<evidence type="ECO:0000313" key="2">
    <source>
        <dbReference type="EMBL" id="KAF5642771.1"/>
    </source>
</evidence>
<gene>
    <name evidence="2" type="ORF">FTJAE_3487</name>
</gene>
<protein>
    <submittedName>
        <fullName evidence="2">Uncharacterized protein</fullName>
    </submittedName>
</protein>
<organism evidence="2 3">
    <name type="scientific">Fusarium tjaetaba</name>
    <dbReference type="NCBI Taxonomy" id="1567544"/>
    <lineage>
        <taxon>Eukaryota</taxon>
        <taxon>Fungi</taxon>
        <taxon>Dikarya</taxon>
        <taxon>Ascomycota</taxon>
        <taxon>Pezizomycotina</taxon>
        <taxon>Sordariomycetes</taxon>
        <taxon>Hypocreomycetidae</taxon>
        <taxon>Hypocreales</taxon>
        <taxon>Nectriaceae</taxon>
        <taxon>Fusarium</taxon>
        <taxon>Fusarium fujikuroi species complex</taxon>
    </lineage>
</organism>
<dbReference type="EMBL" id="JAAQRI010000067">
    <property type="protein sequence ID" value="KAF5642771.1"/>
    <property type="molecule type" value="Genomic_DNA"/>
</dbReference>
<feature type="compositionally biased region" description="Polar residues" evidence="1">
    <location>
        <begin position="32"/>
        <end position="42"/>
    </location>
</feature>
<dbReference type="RefSeq" id="XP_037209417.1">
    <property type="nucleotide sequence ID" value="XM_037349789.1"/>
</dbReference>
<proteinExistence type="predicted"/>
<feature type="region of interest" description="Disordered" evidence="1">
    <location>
        <begin position="30"/>
        <end position="70"/>
    </location>
</feature>
<dbReference type="AlphaFoldDB" id="A0A8H5S2N7"/>
<reference evidence="2 3" key="1">
    <citation type="submission" date="2020-05" db="EMBL/GenBank/DDBJ databases">
        <title>Identification and distribution of gene clusters putatively required for synthesis of sphingolipid metabolism inhibitors in phylogenetically diverse species of the filamentous fungus Fusarium.</title>
        <authorList>
            <person name="Kim H.-S."/>
            <person name="Busman M."/>
            <person name="Brown D.W."/>
            <person name="Divon H."/>
            <person name="Uhlig S."/>
            <person name="Proctor R.H."/>
        </authorList>
    </citation>
    <scope>NUCLEOTIDE SEQUENCE [LARGE SCALE GENOMIC DNA]</scope>
    <source>
        <strain evidence="2 3">NRRL 66243</strain>
    </source>
</reference>